<dbReference type="Proteomes" id="UP001144673">
    <property type="component" value="Chromosome 5"/>
</dbReference>
<dbReference type="KEGG" id="amus:LMH87_009451"/>
<proteinExistence type="predicted"/>
<keyword evidence="3" id="KW-1185">Reference proteome</keyword>
<feature type="region of interest" description="Disordered" evidence="1">
    <location>
        <begin position="286"/>
        <end position="317"/>
    </location>
</feature>
<accession>A0A9W8QDJ2</accession>
<evidence type="ECO:0008006" key="4">
    <source>
        <dbReference type="Google" id="ProtNLM"/>
    </source>
</evidence>
<protein>
    <recommendedName>
        <fullName evidence="4">F-box domain-containing protein</fullName>
    </recommendedName>
</protein>
<sequence>MGVLPLEMIHAVLQQLDLASLARLGDCVSTGMRRAVTSLPQLRAVEECAHDAIRAIRAARIGHLVRCDEMYVELRRPTCAQCKFQPGHYLYLLSCQRVCKACLVGRTRFQPLRPAQVAKEFGMHSQDVRRLPRLRVPKYSPRARALRCGSGRAWRAASAGRAKQRNTTGWLLIDREVALRTSLQLKYETGAIDRPTWERQTSREVAKLHRERTAPMQATSSTLTPERAYSAAVLFPWFDRNTRNVGRPVLCRACRFGNAPASQWYYCQTGEKDHFDHYGPIVNGAHVKPSMSTSKPSAQKNDPSAQKKKSSGWKNKK</sequence>
<comment type="caution">
    <text evidence="2">The sequence shown here is derived from an EMBL/GenBank/DDBJ whole genome shotgun (WGS) entry which is preliminary data.</text>
</comment>
<feature type="compositionally biased region" description="Polar residues" evidence="1">
    <location>
        <begin position="290"/>
        <end position="304"/>
    </location>
</feature>
<dbReference type="EMBL" id="JAJHUN010000008">
    <property type="protein sequence ID" value="KAJ4152933.1"/>
    <property type="molecule type" value="Genomic_DNA"/>
</dbReference>
<evidence type="ECO:0000313" key="2">
    <source>
        <dbReference type="EMBL" id="KAJ4152933.1"/>
    </source>
</evidence>
<dbReference type="GeneID" id="80896610"/>
<evidence type="ECO:0000313" key="3">
    <source>
        <dbReference type="Proteomes" id="UP001144673"/>
    </source>
</evidence>
<evidence type="ECO:0000256" key="1">
    <source>
        <dbReference type="SAM" id="MobiDB-lite"/>
    </source>
</evidence>
<dbReference type="AlphaFoldDB" id="A0A9W8QDJ2"/>
<name>A0A9W8QDJ2_AKAMU</name>
<gene>
    <name evidence="2" type="ORF">LMH87_009451</name>
</gene>
<reference evidence="2" key="1">
    <citation type="journal article" date="2023" name="Access Microbiol">
        <title>De-novo genome assembly for Akanthomyces muscarius, a biocontrol agent of insect agricultural pests.</title>
        <authorList>
            <person name="Erdos Z."/>
            <person name="Studholme D.J."/>
            <person name="Raymond B."/>
            <person name="Sharma M."/>
        </authorList>
    </citation>
    <scope>NUCLEOTIDE SEQUENCE</scope>
    <source>
        <strain evidence="2">Ve6</strain>
    </source>
</reference>
<organism evidence="2 3">
    <name type="scientific">Akanthomyces muscarius</name>
    <name type="common">Entomopathogenic fungus</name>
    <name type="synonym">Lecanicillium muscarium</name>
    <dbReference type="NCBI Taxonomy" id="2231603"/>
    <lineage>
        <taxon>Eukaryota</taxon>
        <taxon>Fungi</taxon>
        <taxon>Dikarya</taxon>
        <taxon>Ascomycota</taxon>
        <taxon>Pezizomycotina</taxon>
        <taxon>Sordariomycetes</taxon>
        <taxon>Hypocreomycetidae</taxon>
        <taxon>Hypocreales</taxon>
        <taxon>Cordycipitaceae</taxon>
        <taxon>Akanthomyces</taxon>
    </lineage>
</organism>
<dbReference type="RefSeq" id="XP_056053591.1">
    <property type="nucleotide sequence ID" value="XM_056196445.1"/>
</dbReference>
<feature type="compositionally biased region" description="Basic residues" evidence="1">
    <location>
        <begin position="306"/>
        <end position="317"/>
    </location>
</feature>